<dbReference type="InterPro" id="IPR000182">
    <property type="entry name" value="GNAT_dom"/>
</dbReference>
<reference evidence="2 3" key="1">
    <citation type="submission" date="2020-02" db="EMBL/GenBank/DDBJ databases">
        <title>Genome sequence of the type strain DSM 27180 of Arthrobacter silviterrae.</title>
        <authorList>
            <person name="Gao J."/>
            <person name="Sun J."/>
        </authorList>
    </citation>
    <scope>NUCLEOTIDE SEQUENCE [LARGE SCALE GENOMIC DNA]</scope>
    <source>
        <strain evidence="2 3">DSM 27180</strain>
    </source>
</reference>
<comment type="caution">
    <text evidence="2">The sequence shown here is derived from an EMBL/GenBank/DDBJ whole genome shotgun (WGS) entry which is preliminary data.</text>
</comment>
<dbReference type="PROSITE" id="PS51186">
    <property type="entry name" value="GNAT"/>
    <property type="match status" value="1"/>
</dbReference>
<keyword evidence="3" id="KW-1185">Reference proteome</keyword>
<evidence type="ECO:0000313" key="3">
    <source>
        <dbReference type="Proteomes" id="UP000479226"/>
    </source>
</evidence>
<dbReference type="Proteomes" id="UP000479226">
    <property type="component" value="Unassembled WGS sequence"/>
</dbReference>
<feature type="domain" description="N-acetyltransferase" evidence="1">
    <location>
        <begin position="20"/>
        <end position="168"/>
    </location>
</feature>
<accession>A0ABX0D9V5</accession>
<gene>
    <name evidence="2" type="ORF">G6N77_03235</name>
</gene>
<name>A0ABX0D9V5_9MICC</name>
<dbReference type="CDD" id="cd04301">
    <property type="entry name" value="NAT_SF"/>
    <property type="match status" value="1"/>
</dbReference>
<proteinExistence type="predicted"/>
<dbReference type="Gene3D" id="3.40.630.30">
    <property type="match status" value="1"/>
</dbReference>
<dbReference type="Pfam" id="PF00583">
    <property type="entry name" value="Acetyltransf_1"/>
    <property type="match status" value="1"/>
</dbReference>
<protein>
    <submittedName>
        <fullName evidence="2">GNAT family N-acetyltransferase</fullName>
    </submittedName>
</protein>
<dbReference type="SUPFAM" id="SSF55729">
    <property type="entry name" value="Acyl-CoA N-acyltransferases (Nat)"/>
    <property type="match status" value="1"/>
</dbReference>
<evidence type="ECO:0000313" key="2">
    <source>
        <dbReference type="EMBL" id="NGN82476.1"/>
    </source>
</evidence>
<dbReference type="InterPro" id="IPR016181">
    <property type="entry name" value="Acyl_CoA_acyltransferase"/>
</dbReference>
<sequence length="168" mass="18411">MTDMVTLIARTTPLERELKTTSRTVEETDLPRLGELYFTAYDPGVAGESLQAALEDIKASMAGKYGNFLPNASHVALDEDGKIVAAILVVERAIGSDTPDAPFIIELITDRLHRRQGLAEDLVLATMDTLFNDGQKDVALRVEASNSAALALYLSLDFRRWSPEEGED</sequence>
<dbReference type="EMBL" id="JAAKZI010000003">
    <property type="protein sequence ID" value="NGN82476.1"/>
    <property type="molecule type" value="Genomic_DNA"/>
</dbReference>
<evidence type="ECO:0000259" key="1">
    <source>
        <dbReference type="PROSITE" id="PS51186"/>
    </source>
</evidence>
<dbReference type="RefSeq" id="WP_165180573.1">
    <property type="nucleotide sequence ID" value="NZ_JAAKZI010000003.1"/>
</dbReference>
<organism evidence="2 3">
    <name type="scientific">Arthrobacter silviterrae</name>
    <dbReference type="NCBI Taxonomy" id="2026658"/>
    <lineage>
        <taxon>Bacteria</taxon>
        <taxon>Bacillati</taxon>
        <taxon>Actinomycetota</taxon>
        <taxon>Actinomycetes</taxon>
        <taxon>Micrococcales</taxon>
        <taxon>Micrococcaceae</taxon>
        <taxon>Arthrobacter</taxon>
    </lineage>
</organism>